<reference evidence="2" key="1">
    <citation type="submission" date="2016-09" db="EMBL/GenBank/DDBJ databases">
        <authorList>
            <person name="Gulvik C.A."/>
        </authorList>
    </citation>
    <scope>NUCLEOTIDE SEQUENCE [LARGE SCALE GENOMIC DNA]</scope>
    <source>
        <strain evidence="2">LMG 26676</strain>
    </source>
</reference>
<protein>
    <recommendedName>
        <fullName evidence="3">Lipoprotein</fullName>
    </recommendedName>
</protein>
<dbReference type="PROSITE" id="PS51257">
    <property type="entry name" value="PROKAR_LIPOPROTEIN"/>
    <property type="match status" value="1"/>
</dbReference>
<sequence length="410" mass="46046">MKVKKYLLGIITSVVILLLAACGSDPRKEFTNTMFSSKGQEYNAASFEMKIKDLTYDGDEGGAYVKMFASQLKDMSIDGSYAVDEKKDTVEMEITANLFGEKLPFQFVGNKENYYMSTSFVSGLLDLANSFGYPFELSKSDLNKLKGKYIDIAEAGDTLSSGELDKKTKPLKDKTFVNMEESKMGSEMKKLIESFDKDSFKKDKDVITHTFTKKEIIRMMEKIDEVAKEDKDYKKSDDAIEMKDAIKSLKKDMDKMDIKVSINQKTKAFDTEIAIAATDEDAASMTMVMAISVKPQKNSAKIKIPSKKEIISQDELEEILAEITGTISDDSDFELEDDIYDYSDLKDDPDMQELIDAQLDAMIEQIEANPSAVTEAKANEAREEAKEIFNDKQMKKLNEALDKALEAGTI</sequence>
<dbReference type="Proteomes" id="UP000094469">
    <property type="component" value="Unassembled WGS sequence"/>
</dbReference>
<name>A0A1E5HEF4_9ENTE</name>
<evidence type="ECO:0000313" key="1">
    <source>
        <dbReference type="EMBL" id="OEG23337.1"/>
    </source>
</evidence>
<proteinExistence type="predicted"/>
<organism evidence="1 2">
    <name type="scientific">Enterococcus ureilyticus</name>
    <dbReference type="NCBI Taxonomy" id="1131292"/>
    <lineage>
        <taxon>Bacteria</taxon>
        <taxon>Bacillati</taxon>
        <taxon>Bacillota</taxon>
        <taxon>Bacilli</taxon>
        <taxon>Lactobacillales</taxon>
        <taxon>Enterococcaceae</taxon>
        <taxon>Enterococcus</taxon>
    </lineage>
</organism>
<dbReference type="AlphaFoldDB" id="A0A1E5HEF4"/>
<dbReference type="EMBL" id="MIKC01000005">
    <property type="protein sequence ID" value="OEG23337.1"/>
    <property type="molecule type" value="Genomic_DNA"/>
</dbReference>
<gene>
    <name evidence="1" type="ORF">BCR24_12515</name>
</gene>
<keyword evidence="2" id="KW-1185">Reference proteome</keyword>
<dbReference type="OrthoDB" id="2193161at2"/>
<evidence type="ECO:0008006" key="3">
    <source>
        <dbReference type="Google" id="ProtNLM"/>
    </source>
</evidence>
<dbReference type="RefSeq" id="WP_069639321.1">
    <property type="nucleotide sequence ID" value="NZ_JAFBEZ010000012.1"/>
</dbReference>
<evidence type="ECO:0000313" key="2">
    <source>
        <dbReference type="Proteomes" id="UP000094469"/>
    </source>
</evidence>
<comment type="caution">
    <text evidence="1">The sequence shown here is derived from an EMBL/GenBank/DDBJ whole genome shotgun (WGS) entry which is preliminary data.</text>
</comment>
<dbReference type="STRING" id="1131292.BCR24_12515"/>
<accession>A0A1E5HEF4</accession>